<proteinExistence type="predicted"/>
<name>A0A0U2XCY8_9GAMM</name>
<dbReference type="AlphaFoldDB" id="A0A0U2XCY8"/>
<reference evidence="1 2" key="1">
    <citation type="submission" date="2015-12" db="EMBL/GenBank/DDBJ databases">
        <title>Complete genome sequence of Pseudoalteromonas rubra SCSIO 6842, harboring a conjugative plasmid.</title>
        <authorList>
            <person name="Li B."/>
            <person name="Wang X."/>
        </authorList>
    </citation>
    <scope>NUCLEOTIDE SEQUENCE [LARGE SCALE GENOMIC DNA]</scope>
    <source>
        <strain evidence="1 2">SCSIO 6842</strain>
    </source>
</reference>
<dbReference type="EMBL" id="CP013612">
    <property type="protein sequence ID" value="ALU45716.1"/>
    <property type="molecule type" value="Genomic_DNA"/>
</dbReference>
<evidence type="ECO:0000313" key="1">
    <source>
        <dbReference type="EMBL" id="ALU45716.1"/>
    </source>
</evidence>
<dbReference type="KEGG" id="prr:AT705_22545"/>
<evidence type="ECO:0000313" key="2">
    <source>
        <dbReference type="Proteomes" id="UP000069015"/>
    </source>
</evidence>
<gene>
    <name evidence="1" type="ORF">AT705_22545</name>
</gene>
<accession>A0A0U2XCY8</accession>
<sequence>MAVIRNACESSDRYFTNWSVLLDHVLTNVIVIQIKVLLTYPCSDHEFTNSEGILAGFWPLGRYCWLLWLYLGAQMASKPSLW</sequence>
<dbReference type="Proteomes" id="UP000069015">
    <property type="component" value="Chromosome 2"/>
</dbReference>
<organism evidence="1 2">
    <name type="scientific">Pseudoalteromonas rubra</name>
    <dbReference type="NCBI Taxonomy" id="43658"/>
    <lineage>
        <taxon>Bacteria</taxon>
        <taxon>Pseudomonadati</taxon>
        <taxon>Pseudomonadota</taxon>
        <taxon>Gammaproteobacteria</taxon>
        <taxon>Alteromonadales</taxon>
        <taxon>Pseudoalteromonadaceae</taxon>
        <taxon>Pseudoalteromonas</taxon>
    </lineage>
</organism>
<protein>
    <submittedName>
        <fullName evidence="1">Uncharacterized protein</fullName>
    </submittedName>
</protein>